<proteinExistence type="predicted"/>
<reference evidence="1 2" key="1">
    <citation type="journal article" date="2016" name="Mol. Biol. Evol.">
        <title>Comparative Genomics of Early-Diverging Mushroom-Forming Fungi Provides Insights into the Origins of Lignocellulose Decay Capabilities.</title>
        <authorList>
            <person name="Nagy L.G."/>
            <person name="Riley R."/>
            <person name="Tritt A."/>
            <person name="Adam C."/>
            <person name="Daum C."/>
            <person name="Floudas D."/>
            <person name="Sun H."/>
            <person name="Yadav J.S."/>
            <person name="Pangilinan J."/>
            <person name="Larsson K.H."/>
            <person name="Matsuura K."/>
            <person name="Barry K."/>
            <person name="Labutti K."/>
            <person name="Kuo R."/>
            <person name="Ohm R.A."/>
            <person name="Bhattacharya S.S."/>
            <person name="Shirouzu T."/>
            <person name="Yoshinaga Y."/>
            <person name="Martin F.M."/>
            <person name="Grigoriev I.V."/>
            <person name="Hibbett D.S."/>
        </authorList>
    </citation>
    <scope>NUCLEOTIDE SEQUENCE [LARGE SCALE GENOMIC DNA]</scope>
    <source>
        <strain evidence="1 2">HHB12029</strain>
    </source>
</reference>
<dbReference type="InterPro" id="IPR050600">
    <property type="entry name" value="SETD3_SETD6_MTase"/>
</dbReference>
<dbReference type="InParanoid" id="A0A166MB34"/>
<name>A0A166MB34_EXIGL</name>
<dbReference type="AlphaFoldDB" id="A0A166MB34"/>
<dbReference type="GO" id="GO:0016279">
    <property type="term" value="F:protein-lysine N-methyltransferase activity"/>
    <property type="evidence" value="ECO:0007669"/>
    <property type="project" value="TreeGrafter"/>
</dbReference>
<evidence type="ECO:0000313" key="2">
    <source>
        <dbReference type="Proteomes" id="UP000077266"/>
    </source>
</evidence>
<dbReference type="Proteomes" id="UP000077266">
    <property type="component" value="Unassembled WGS sequence"/>
</dbReference>
<dbReference type="Gene3D" id="3.90.1410.10">
    <property type="entry name" value="set domain protein methyltransferase, domain 1"/>
    <property type="match status" value="1"/>
</dbReference>
<dbReference type="STRING" id="1314781.A0A166MB34"/>
<dbReference type="InterPro" id="IPR046341">
    <property type="entry name" value="SET_dom_sf"/>
</dbReference>
<keyword evidence="2" id="KW-1185">Reference proteome</keyword>
<dbReference type="PANTHER" id="PTHR13271">
    <property type="entry name" value="UNCHARACTERIZED PUTATIVE METHYLTRANSFERASE"/>
    <property type="match status" value="1"/>
</dbReference>
<organism evidence="1 2">
    <name type="scientific">Exidia glandulosa HHB12029</name>
    <dbReference type="NCBI Taxonomy" id="1314781"/>
    <lineage>
        <taxon>Eukaryota</taxon>
        <taxon>Fungi</taxon>
        <taxon>Dikarya</taxon>
        <taxon>Basidiomycota</taxon>
        <taxon>Agaricomycotina</taxon>
        <taxon>Agaricomycetes</taxon>
        <taxon>Auriculariales</taxon>
        <taxon>Exidiaceae</taxon>
        <taxon>Exidia</taxon>
    </lineage>
</organism>
<gene>
    <name evidence="1" type="ORF">EXIGLDRAFT_847945</name>
</gene>
<dbReference type="SUPFAM" id="SSF82199">
    <property type="entry name" value="SET domain"/>
    <property type="match status" value="1"/>
</dbReference>
<evidence type="ECO:0008006" key="3">
    <source>
        <dbReference type="Google" id="ProtNLM"/>
    </source>
</evidence>
<sequence>MRVRILSPATPAGSEVFNNYGPKPNAELILGYGFALPNNPDDTLVLKLSGAAERREIGRDGRNVDAVWEDICTAMGVEDEDEETRLGIQYDAVKMLGDMLRGRLEALPILPEQPTPGVRGDVLDMLRHYVDGQRDVVRDAIQWAEEKAIGLERLGGDIGFDLRAEFEGDERDVQDDDEDGE</sequence>
<dbReference type="EMBL" id="KV427485">
    <property type="protein sequence ID" value="KZV77840.1"/>
    <property type="molecule type" value="Genomic_DNA"/>
</dbReference>
<accession>A0A166MB34</accession>
<protein>
    <recommendedName>
        <fullName evidence="3">SET domain-containing protein</fullName>
    </recommendedName>
</protein>
<dbReference type="OrthoDB" id="42889at2759"/>
<evidence type="ECO:0000313" key="1">
    <source>
        <dbReference type="EMBL" id="KZV77840.1"/>
    </source>
</evidence>